<gene>
    <name evidence="1" type="ORF">MRATA1EN1_LOCUS19575</name>
</gene>
<organism evidence="1 2">
    <name type="scientific">Rangifer tarandus platyrhynchus</name>
    <name type="common">Svalbard reindeer</name>
    <dbReference type="NCBI Taxonomy" id="3082113"/>
    <lineage>
        <taxon>Eukaryota</taxon>
        <taxon>Metazoa</taxon>
        <taxon>Chordata</taxon>
        <taxon>Craniata</taxon>
        <taxon>Vertebrata</taxon>
        <taxon>Euteleostomi</taxon>
        <taxon>Mammalia</taxon>
        <taxon>Eutheria</taxon>
        <taxon>Laurasiatheria</taxon>
        <taxon>Artiodactyla</taxon>
        <taxon>Ruminantia</taxon>
        <taxon>Pecora</taxon>
        <taxon>Cervidae</taxon>
        <taxon>Odocoileinae</taxon>
        <taxon>Rangifer</taxon>
    </lineage>
</organism>
<reference evidence="1" key="1">
    <citation type="submission" date="2023-04" db="EMBL/GenBank/DDBJ databases">
        <authorList>
            <consortium name="ELIXIR-Norway"/>
        </authorList>
    </citation>
    <scope>NUCLEOTIDE SEQUENCE [LARGE SCALE GENOMIC DNA]</scope>
</reference>
<evidence type="ECO:0000313" key="1">
    <source>
        <dbReference type="EMBL" id="CAI9170613.1"/>
    </source>
</evidence>
<proteinExistence type="predicted"/>
<protein>
    <submittedName>
        <fullName evidence="1">Uncharacterized protein</fullName>
    </submittedName>
</protein>
<evidence type="ECO:0000313" key="2">
    <source>
        <dbReference type="Proteomes" id="UP001176941"/>
    </source>
</evidence>
<dbReference type="Proteomes" id="UP001176941">
    <property type="component" value="Chromosome 3"/>
</dbReference>
<keyword evidence="2" id="KW-1185">Reference proteome</keyword>
<accession>A0ABN8ZDC6</accession>
<name>A0ABN8ZDC6_RANTA</name>
<sequence>MANESASVRCWLVGMGGGLEGLIFEITPETCFQDRSLPSRKITLLVSEEMKQAPESNSDVAEILELSEWEFKTTKMNMLKSLIEKMDNVQEQMRNISKKWKT</sequence>
<dbReference type="EMBL" id="OX459939">
    <property type="protein sequence ID" value="CAI9170613.1"/>
    <property type="molecule type" value="Genomic_DNA"/>
</dbReference>